<evidence type="ECO:0000256" key="2">
    <source>
        <dbReference type="ARBA" id="ARBA00023125"/>
    </source>
</evidence>
<dbReference type="SUPFAM" id="SSF46689">
    <property type="entry name" value="Homeodomain-like"/>
    <property type="match status" value="2"/>
</dbReference>
<dbReference type="InterPro" id="IPR009057">
    <property type="entry name" value="Homeodomain-like_sf"/>
</dbReference>
<dbReference type="Pfam" id="PF12852">
    <property type="entry name" value="Cupin_6"/>
    <property type="match status" value="1"/>
</dbReference>
<keyword evidence="2" id="KW-0238">DNA-binding</keyword>
<protein>
    <submittedName>
        <fullName evidence="5">AraC family transcriptional regulator</fullName>
    </submittedName>
</protein>
<feature type="domain" description="HTH araC/xylS-type" evidence="4">
    <location>
        <begin position="223"/>
        <end position="321"/>
    </location>
</feature>
<dbReference type="PROSITE" id="PS01124">
    <property type="entry name" value="HTH_ARAC_FAMILY_2"/>
    <property type="match status" value="1"/>
</dbReference>
<dbReference type="SMART" id="SM00342">
    <property type="entry name" value="HTH_ARAC"/>
    <property type="match status" value="1"/>
</dbReference>
<keyword evidence="3" id="KW-0804">Transcription</keyword>
<dbReference type="InterPro" id="IPR032783">
    <property type="entry name" value="AraC_lig"/>
</dbReference>
<dbReference type="RefSeq" id="WP_316430752.1">
    <property type="nucleotide sequence ID" value="NZ_CP053586.1"/>
</dbReference>
<dbReference type="InterPro" id="IPR050204">
    <property type="entry name" value="AraC_XylS_family_regulators"/>
</dbReference>
<dbReference type="InterPro" id="IPR018060">
    <property type="entry name" value="HTH_AraC"/>
</dbReference>
<evidence type="ECO:0000259" key="4">
    <source>
        <dbReference type="PROSITE" id="PS01124"/>
    </source>
</evidence>
<reference evidence="5" key="1">
    <citation type="submission" date="2020-05" db="EMBL/GenBank/DDBJ databases">
        <authorList>
            <person name="Zhu T."/>
            <person name="Keshari N."/>
            <person name="Lu X."/>
        </authorList>
    </citation>
    <scope>NUCLEOTIDE SEQUENCE</scope>
    <source>
        <strain evidence="5">NK1-12</strain>
    </source>
</reference>
<dbReference type="Pfam" id="PF12833">
    <property type="entry name" value="HTH_18"/>
    <property type="match status" value="1"/>
</dbReference>
<dbReference type="AlphaFoldDB" id="A0AA97AR54"/>
<dbReference type="PANTHER" id="PTHR46796:SF7">
    <property type="entry name" value="ARAC FAMILY TRANSCRIPTIONAL REGULATOR"/>
    <property type="match status" value="1"/>
</dbReference>
<dbReference type="PRINTS" id="PR00032">
    <property type="entry name" value="HTHARAC"/>
</dbReference>
<organism evidence="5">
    <name type="scientific">Leptolyngbya sp. NK1-12</name>
    <dbReference type="NCBI Taxonomy" id="2547451"/>
    <lineage>
        <taxon>Bacteria</taxon>
        <taxon>Bacillati</taxon>
        <taxon>Cyanobacteriota</taxon>
        <taxon>Cyanophyceae</taxon>
        <taxon>Leptolyngbyales</taxon>
        <taxon>Leptolyngbyaceae</taxon>
        <taxon>Leptolyngbya group</taxon>
        <taxon>Leptolyngbya</taxon>
    </lineage>
</organism>
<dbReference type="GO" id="GO:0003700">
    <property type="term" value="F:DNA-binding transcription factor activity"/>
    <property type="evidence" value="ECO:0007669"/>
    <property type="project" value="InterPro"/>
</dbReference>
<proteinExistence type="predicted"/>
<dbReference type="InterPro" id="IPR020449">
    <property type="entry name" value="Tscrpt_reg_AraC-type_HTH"/>
</dbReference>
<dbReference type="PROSITE" id="PS00041">
    <property type="entry name" value="HTH_ARAC_FAMILY_1"/>
    <property type="match status" value="1"/>
</dbReference>
<sequence length="323" mass="35862">MDVLSDILRVIRFSGVIDLRPEFSAPWMIETPSCSNFADTIQSDTIRIVPFHIVAEGNCWVKTTTDICQALSPGDIIIFPHGDAHILGDRLDQVPAPIADLLPAPPWKEPPVLIYGGGGQITRLVCGFLQCEQLLLHPFLKSLPGFMYIQAFAEATAPLLKTGVQQIIQEADCNQPGSVCVLTRLVELMFIEILRNYMQNLPNQQMDGIQMNGILALNDPIIGPVLNWIHTDPAHPWTVSELAKQANVSRSALAARFTELLGQPPMQYLIQWRLQLATHHLRNTGESIATIAIQVGYESEAAFNRAFKRHVGMPPGVWRHHCG</sequence>
<dbReference type="GO" id="GO:0043565">
    <property type="term" value="F:sequence-specific DNA binding"/>
    <property type="evidence" value="ECO:0007669"/>
    <property type="project" value="InterPro"/>
</dbReference>
<evidence type="ECO:0000256" key="1">
    <source>
        <dbReference type="ARBA" id="ARBA00023015"/>
    </source>
</evidence>
<dbReference type="Gene3D" id="1.10.10.60">
    <property type="entry name" value="Homeodomain-like"/>
    <property type="match status" value="2"/>
</dbReference>
<accession>A0AA97AR54</accession>
<name>A0AA97AR54_9CYAN</name>
<dbReference type="InterPro" id="IPR018062">
    <property type="entry name" value="HTH_AraC-typ_CS"/>
</dbReference>
<dbReference type="PANTHER" id="PTHR46796">
    <property type="entry name" value="HTH-TYPE TRANSCRIPTIONAL ACTIVATOR RHAS-RELATED"/>
    <property type="match status" value="1"/>
</dbReference>
<gene>
    <name evidence="5" type="ORF">HJG54_19330</name>
</gene>
<dbReference type="EMBL" id="CP053586">
    <property type="protein sequence ID" value="WNZ24783.1"/>
    <property type="molecule type" value="Genomic_DNA"/>
</dbReference>
<evidence type="ECO:0000256" key="3">
    <source>
        <dbReference type="ARBA" id="ARBA00023163"/>
    </source>
</evidence>
<evidence type="ECO:0000313" key="5">
    <source>
        <dbReference type="EMBL" id="WNZ24783.1"/>
    </source>
</evidence>
<keyword evidence="1" id="KW-0805">Transcription regulation</keyword>